<sequence length="158" mass="18208">MQSLQIIYNLVILLYAPEKILTLLTQIVEFNPYKSRYSNFYIFKNGLSRFAFRNQHVEIIGIDGEKGNTEHLSYEQNATLHLMDNTNFTTKPGQPLTSGISSNFRNLPLLPCDTRLKNFHDLSSTAYSAMGRKNFITPTRIMRHKRAAMAQRAVDYTK</sequence>
<reference evidence="1 2" key="1">
    <citation type="submission" date="2021-06" db="EMBL/GenBank/DDBJ databases">
        <title>Caerostris darwini draft genome.</title>
        <authorList>
            <person name="Kono N."/>
            <person name="Arakawa K."/>
        </authorList>
    </citation>
    <scope>NUCLEOTIDE SEQUENCE [LARGE SCALE GENOMIC DNA]</scope>
</reference>
<dbReference type="Proteomes" id="UP001054837">
    <property type="component" value="Unassembled WGS sequence"/>
</dbReference>
<evidence type="ECO:0000313" key="1">
    <source>
        <dbReference type="EMBL" id="GIY01744.1"/>
    </source>
</evidence>
<comment type="caution">
    <text evidence="1">The sequence shown here is derived from an EMBL/GenBank/DDBJ whole genome shotgun (WGS) entry which is preliminary data.</text>
</comment>
<accession>A0AAV4PXE3</accession>
<evidence type="ECO:0000313" key="2">
    <source>
        <dbReference type="Proteomes" id="UP001054837"/>
    </source>
</evidence>
<dbReference type="EMBL" id="BPLQ01003607">
    <property type="protein sequence ID" value="GIY01744.1"/>
    <property type="molecule type" value="Genomic_DNA"/>
</dbReference>
<dbReference type="AlphaFoldDB" id="A0AAV4PXE3"/>
<gene>
    <name evidence="1" type="ORF">CDAR_256701</name>
</gene>
<name>A0AAV4PXE3_9ARAC</name>
<keyword evidence="2" id="KW-1185">Reference proteome</keyword>
<protein>
    <submittedName>
        <fullName evidence="1">Uncharacterized protein</fullName>
    </submittedName>
</protein>
<organism evidence="1 2">
    <name type="scientific">Caerostris darwini</name>
    <dbReference type="NCBI Taxonomy" id="1538125"/>
    <lineage>
        <taxon>Eukaryota</taxon>
        <taxon>Metazoa</taxon>
        <taxon>Ecdysozoa</taxon>
        <taxon>Arthropoda</taxon>
        <taxon>Chelicerata</taxon>
        <taxon>Arachnida</taxon>
        <taxon>Araneae</taxon>
        <taxon>Araneomorphae</taxon>
        <taxon>Entelegynae</taxon>
        <taxon>Araneoidea</taxon>
        <taxon>Araneidae</taxon>
        <taxon>Caerostris</taxon>
    </lineage>
</organism>
<proteinExistence type="predicted"/>